<protein>
    <submittedName>
        <fullName evidence="1">Uncharacterized protein</fullName>
    </submittedName>
</protein>
<evidence type="ECO:0000313" key="2">
    <source>
        <dbReference type="Proteomes" id="UP000828941"/>
    </source>
</evidence>
<sequence length="156" mass="17606">MILTAFSLRNEGSEDQKTNLLEARGIGLAVFLSNRNAWAPMDISWNCFGEGLCCKSSVLDVAKTKQNALLIYLYDQSSKSYTNKKVEPLFPPSLFFAFLSHVVETEQMTKFSTNIVLCYCLFGAKILGFEILYSKGYCHSLLLLQALKKKSSHKER</sequence>
<organism evidence="1 2">
    <name type="scientific">Bauhinia variegata</name>
    <name type="common">Purple orchid tree</name>
    <name type="synonym">Phanera variegata</name>
    <dbReference type="NCBI Taxonomy" id="167791"/>
    <lineage>
        <taxon>Eukaryota</taxon>
        <taxon>Viridiplantae</taxon>
        <taxon>Streptophyta</taxon>
        <taxon>Embryophyta</taxon>
        <taxon>Tracheophyta</taxon>
        <taxon>Spermatophyta</taxon>
        <taxon>Magnoliopsida</taxon>
        <taxon>eudicotyledons</taxon>
        <taxon>Gunneridae</taxon>
        <taxon>Pentapetalae</taxon>
        <taxon>rosids</taxon>
        <taxon>fabids</taxon>
        <taxon>Fabales</taxon>
        <taxon>Fabaceae</taxon>
        <taxon>Cercidoideae</taxon>
        <taxon>Cercideae</taxon>
        <taxon>Bauhiniinae</taxon>
        <taxon>Bauhinia</taxon>
    </lineage>
</organism>
<dbReference type="Proteomes" id="UP000828941">
    <property type="component" value="Chromosome 12"/>
</dbReference>
<gene>
    <name evidence="1" type="ORF">L6164_031220</name>
</gene>
<comment type="caution">
    <text evidence="1">The sequence shown here is derived from an EMBL/GenBank/DDBJ whole genome shotgun (WGS) entry which is preliminary data.</text>
</comment>
<evidence type="ECO:0000313" key="1">
    <source>
        <dbReference type="EMBL" id="KAI4308113.1"/>
    </source>
</evidence>
<proteinExistence type="predicted"/>
<dbReference type="EMBL" id="CM039437">
    <property type="protein sequence ID" value="KAI4308113.1"/>
    <property type="molecule type" value="Genomic_DNA"/>
</dbReference>
<accession>A0ACB9LG41</accession>
<name>A0ACB9LG41_BAUVA</name>
<reference evidence="1 2" key="1">
    <citation type="journal article" date="2022" name="DNA Res.">
        <title>Chromosomal-level genome assembly of the orchid tree Bauhinia variegata (Leguminosae; Cercidoideae) supports the allotetraploid origin hypothesis of Bauhinia.</title>
        <authorList>
            <person name="Zhong Y."/>
            <person name="Chen Y."/>
            <person name="Zheng D."/>
            <person name="Pang J."/>
            <person name="Liu Y."/>
            <person name="Luo S."/>
            <person name="Meng S."/>
            <person name="Qian L."/>
            <person name="Wei D."/>
            <person name="Dai S."/>
            <person name="Zhou R."/>
        </authorList>
    </citation>
    <scope>NUCLEOTIDE SEQUENCE [LARGE SCALE GENOMIC DNA]</scope>
    <source>
        <strain evidence="1">BV-YZ2020</strain>
    </source>
</reference>
<keyword evidence="2" id="KW-1185">Reference proteome</keyword>